<dbReference type="Proteomes" id="UP001056035">
    <property type="component" value="Chromosome"/>
</dbReference>
<keyword evidence="3" id="KW-1185">Reference proteome</keyword>
<protein>
    <submittedName>
        <fullName evidence="2">Uncharacterized protein</fullName>
    </submittedName>
</protein>
<evidence type="ECO:0000313" key="2">
    <source>
        <dbReference type="EMBL" id="UTI63865.1"/>
    </source>
</evidence>
<organism evidence="2 3">
    <name type="scientific">Paraconexibacter antarcticus</name>
    <dbReference type="NCBI Taxonomy" id="2949664"/>
    <lineage>
        <taxon>Bacteria</taxon>
        <taxon>Bacillati</taxon>
        <taxon>Actinomycetota</taxon>
        <taxon>Thermoleophilia</taxon>
        <taxon>Solirubrobacterales</taxon>
        <taxon>Paraconexibacteraceae</taxon>
        <taxon>Paraconexibacter</taxon>
    </lineage>
</organism>
<evidence type="ECO:0000313" key="3">
    <source>
        <dbReference type="Proteomes" id="UP001056035"/>
    </source>
</evidence>
<accession>A0ABY5DQY3</accession>
<dbReference type="RefSeq" id="WP_254570586.1">
    <property type="nucleotide sequence ID" value="NZ_CP098502.1"/>
</dbReference>
<feature type="compositionally biased region" description="Basic and acidic residues" evidence="1">
    <location>
        <begin position="102"/>
        <end position="116"/>
    </location>
</feature>
<reference evidence="2 3" key="1">
    <citation type="submission" date="2022-06" db="EMBL/GenBank/DDBJ databases">
        <title>Paraconexibacter antarcticus.</title>
        <authorList>
            <person name="Kim C.S."/>
        </authorList>
    </citation>
    <scope>NUCLEOTIDE SEQUENCE [LARGE SCALE GENOMIC DNA]</scope>
    <source>
        <strain evidence="2 3">02-257</strain>
    </source>
</reference>
<feature type="region of interest" description="Disordered" evidence="1">
    <location>
        <begin position="1"/>
        <end position="116"/>
    </location>
</feature>
<dbReference type="EMBL" id="CP098502">
    <property type="protein sequence ID" value="UTI63865.1"/>
    <property type="molecule type" value="Genomic_DNA"/>
</dbReference>
<name>A0ABY5DQY3_9ACTN</name>
<proteinExistence type="predicted"/>
<evidence type="ECO:0000256" key="1">
    <source>
        <dbReference type="SAM" id="MobiDB-lite"/>
    </source>
</evidence>
<feature type="compositionally biased region" description="Basic and acidic residues" evidence="1">
    <location>
        <begin position="15"/>
        <end position="30"/>
    </location>
</feature>
<gene>
    <name evidence="2" type="ORF">NBH00_21285</name>
</gene>
<sequence>MTTSSDEQTGDDGPEAAREEMRAFEARDELPSDPSEWPDGKAKFLTFGHESDEPYGEGPTAKLGPGTVERGADGTVMVNGEQVDNPEDYKGDPIPGGPTDPEAERTPAEQQRFERR</sequence>